<feature type="coiled-coil region" evidence="5">
    <location>
        <begin position="4733"/>
        <end position="4760"/>
    </location>
</feature>
<keyword evidence="4" id="KW-0413">Isomerase</keyword>
<dbReference type="InterPro" id="IPR027417">
    <property type="entry name" value="P-loop_NTPase"/>
</dbReference>
<dbReference type="Pfam" id="PF08393">
    <property type="entry name" value="DHC_N2"/>
    <property type="match status" value="1"/>
</dbReference>
<dbReference type="FunFam" id="2.40.100.10:FF:000013">
    <property type="entry name" value="Peptidyl-prolyl cis-trans isomerase"/>
    <property type="match status" value="1"/>
</dbReference>
<dbReference type="GO" id="GO:0097729">
    <property type="term" value="C:9+2 motile cilium"/>
    <property type="evidence" value="ECO:0007669"/>
    <property type="project" value="TreeGrafter"/>
</dbReference>
<comment type="caution">
    <text evidence="9">The sequence shown here is derived from an EMBL/GenBank/DDBJ whole genome shotgun (WGS) entry which is preliminary data.</text>
</comment>
<dbReference type="InterPro" id="IPR013602">
    <property type="entry name" value="Dynein_heavy_linker"/>
</dbReference>
<dbReference type="InterPro" id="IPR029000">
    <property type="entry name" value="Cyclophilin-like_dom_sf"/>
</dbReference>
<evidence type="ECO:0000313" key="9">
    <source>
        <dbReference type="EMBL" id="GMH63676.1"/>
    </source>
</evidence>
<evidence type="ECO:0000256" key="6">
    <source>
        <dbReference type="SAM" id="MobiDB-lite"/>
    </source>
</evidence>
<dbReference type="Gene3D" id="2.40.100.10">
    <property type="entry name" value="Cyclophilin-like"/>
    <property type="match status" value="1"/>
</dbReference>
<dbReference type="Gene3D" id="1.20.58.1120">
    <property type="match status" value="1"/>
</dbReference>
<dbReference type="GO" id="GO:0051959">
    <property type="term" value="F:dynein light intermediate chain binding"/>
    <property type="evidence" value="ECO:0007669"/>
    <property type="project" value="InterPro"/>
</dbReference>
<feature type="compositionally biased region" description="Polar residues" evidence="6">
    <location>
        <begin position="634"/>
        <end position="653"/>
    </location>
</feature>
<dbReference type="SUPFAM" id="SSF50891">
    <property type="entry name" value="Cyclophilin-like"/>
    <property type="match status" value="1"/>
</dbReference>
<keyword evidence="5" id="KW-0175">Coiled coil</keyword>
<feature type="compositionally biased region" description="Low complexity" evidence="6">
    <location>
        <begin position="700"/>
        <end position="719"/>
    </location>
</feature>
<dbReference type="EC" id="5.2.1.8" evidence="2"/>
<dbReference type="OrthoDB" id="197130at2759"/>
<feature type="region of interest" description="Disordered" evidence="6">
    <location>
        <begin position="4070"/>
        <end position="4104"/>
    </location>
</feature>
<evidence type="ECO:0000256" key="3">
    <source>
        <dbReference type="ARBA" id="ARBA00023110"/>
    </source>
</evidence>
<dbReference type="PANTHER" id="PTHR10676">
    <property type="entry name" value="DYNEIN HEAVY CHAIN FAMILY PROTEIN"/>
    <property type="match status" value="1"/>
</dbReference>
<feature type="region of interest" description="Disordered" evidence="6">
    <location>
        <begin position="3943"/>
        <end position="3965"/>
    </location>
</feature>
<dbReference type="Proteomes" id="UP001165082">
    <property type="component" value="Unassembled WGS sequence"/>
</dbReference>
<evidence type="ECO:0000256" key="7">
    <source>
        <dbReference type="SAM" id="SignalP"/>
    </source>
</evidence>
<feature type="compositionally biased region" description="Low complexity" evidence="6">
    <location>
        <begin position="5310"/>
        <end position="5326"/>
    </location>
</feature>
<dbReference type="GO" id="GO:0045505">
    <property type="term" value="F:dynein intermediate chain binding"/>
    <property type="evidence" value="ECO:0007669"/>
    <property type="project" value="InterPro"/>
</dbReference>
<feature type="signal peptide" evidence="7">
    <location>
        <begin position="1"/>
        <end position="19"/>
    </location>
</feature>
<keyword evidence="10" id="KW-1185">Reference proteome</keyword>
<evidence type="ECO:0000256" key="4">
    <source>
        <dbReference type="ARBA" id="ARBA00023235"/>
    </source>
</evidence>
<dbReference type="CDD" id="cd07989">
    <property type="entry name" value="LPLAT_AGPAT-like"/>
    <property type="match status" value="1"/>
</dbReference>
<feature type="coiled-coil region" evidence="5">
    <location>
        <begin position="4183"/>
        <end position="4210"/>
    </location>
</feature>
<accession>A0A9W7A3Z8</accession>
<dbReference type="GO" id="GO:0060294">
    <property type="term" value="P:cilium movement involved in cell motility"/>
    <property type="evidence" value="ECO:0007669"/>
    <property type="project" value="TreeGrafter"/>
</dbReference>
<dbReference type="SUPFAM" id="SSF69593">
    <property type="entry name" value="Glycerol-3-phosphate (1)-acyltransferase"/>
    <property type="match status" value="1"/>
</dbReference>
<dbReference type="SUPFAM" id="SSF52540">
    <property type="entry name" value="P-loop containing nucleoside triphosphate hydrolases"/>
    <property type="match status" value="1"/>
</dbReference>
<evidence type="ECO:0000313" key="10">
    <source>
        <dbReference type="Proteomes" id="UP001165082"/>
    </source>
</evidence>
<dbReference type="GO" id="GO:0008569">
    <property type="term" value="F:minus-end-directed microtubule motor activity"/>
    <property type="evidence" value="ECO:0007669"/>
    <property type="project" value="TreeGrafter"/>
</dbReference>
<dbReference type="InterPro" id="IPR026983">
    <property type="entry name" value="DHC"/>
</dbReference>
<feature type="compositionally biased region" description="Acidic residues" evidence="6">
    <location>
        <begin position="4917"/>
        <end position="4942"/>
    </location>
</feature>
<dbReference type="Gene3D" id="3.40.50.300">
    <property type="entry name" value="P-loop containing nucleotide triphosphate hydrolases"/>
    <property type="match status" value="5"/>
</dbReference>
<name>A0A9W7A3Z8_9STRA</name>
<dbReference type="GO" id="GO:0030286">
    <property type="term" value="C:dynein complex"/>
    <property type="evidence" value="ECO:0007669"/>
    <property type="project" value="InterPro"/>
</dbReference>
<dbReference type="InterPro" id="IPR042222">
    <property type="entry name" value="Dynein_2_N"/>
</dbReference>
<dbReference type="GO" id="GO:0006457">
    <property type="term" value="P:protein folding"/>
    <property type="evidence" value="ECO:0007669"/>
    <property type="project" value="InterPro"/>
</dbReference>
<dbReference type="Pfam" id="PF17852">
    <property type="entry name" value="Dynein_AAA_lid"/>
    <property type="match status" value="1"/>
</dbReference>
<reference evidence="9" key="1">
    <citation type="submission" date="2022-07" db="EMBL/GenBank/DDBJ databases">
        <title>Genome analysis of Parmales, a sister group of diatoms, reveals the evolutionary specialization of diatoms from phago-mixotrophs to photoautotrophs.</title>
        <authorList>
            <person name="Ban H."/>
            <person name="Sato S."/>
            <person name="Yoshikawa S."/>
            <person name="Kazumasa Y."/>
            <person name="Nakamura Y."/>
            <person name="Ichinomiya M."/>
            <person name="Saitoh K."/>
            <person name="Sato N."/>
            <person name="Blanc-Mathieu R."/>
            <person name="Endo H."/>
            <person name="Kuwata A."/>
            <person name="Ogata H."/>
        </authorList>
    </citation>
    <scope>NUCLEOTIDE SEQUENCE</scope>
</reference>
<feature type="compositionally biased region" description="Gly residues" evidence="6">
    <location>
        <begin position="5290"/>
        <end position="5299"/>
    </location>
</feature>
<gene>
    <name evidence="9" type="ORF">TrRE_jg1003</name>
</gene>
<protein>
    <recommendedName>
        <fullName evidence="2">peptidylprolyl isomerase</fullName>
        <ecNumber evidence="2">5.2.1.8</ecNumber>
    </recommendedName>
</protein>
<dbReference type="Pfam" id="PF00160">
    <property type="entry name" value="Pro_isomerase"/>
    <property type="match status" value="1"/>
</dbReference>
<keyword evidence="7" id="KW-0732">Signal</keyword>
<proteinExistence type="predicted"/>
<feature type="chain" id="PRO_5040743202" description="peptidylprolyl isomerase" evidence="7">
    <location>
        <begin position="20"/>
        <end position="5610"/>
    </location>
</feature>
<dbReference type="Gene3D" id="1.20.140.100">
    <property type="entry name" value="Dynein heavy chain, N-terminal domain 2"/>
    <property type="match status" value="1"/>
</dbReference>
<dbReference type="PROSITE" id="PS50072">
    <property type="entry name" value="CSA_PPIASE_2"/>
    <property type="match status" value="1"/>
</dbReference>
<comment type="catalytic activity">
    <reaction evidence="1">
        <text>[protein]-peptidylproline (omega=180) = [protein]-peptidylproline (omega=0)</text>
        <dbReference type="Rhea" id="RHEA:16237"/>
        <dbReference type="Rhea" id="RHEA-COMP:10747"/>
        <dbReference type="Rhea" id="RHEA-COMP:10748"/>
        <dbReference type="ChEBI" id="CHEBI:83833"/>
        <dbReference type="ChEBI" id="CHEBI:83834"/>
        <dbReference type="EC" id="5.2.1.8"/>
    </reaction>
</comment>
<evidence type="ECO:0000259" key="8">
    <source>
        <dbReference type="PROSITE" id="PS50072"/>
    </source>
</evidence>
<dbReference type="InterPro" id="IPR041466">
    <property type="entry name" value="Dynein_AAA5_ext"/>
</dbReference>
<dbReference type="EMBL" id="BRXZ01001149">
    <property type="protein sequence ID" value="GMH63676.1"/>
    <property type="molecule type" value="Genomic_DNA"/>
</dbReference>
<feature type="domain" description="PPIase cyclophilin-type" evidence="8">
    <location>
        <begin position="492"/>
        <end position="648"/>
    </location>
</feature>
<feature type="region of interest" description="Disordered" evidence="6">
    <location>
        <begin position="634"/>
        <end position="739"/>
    </location>
</feature>
<feature type="region of interest" description="Disordered" evidence="6">
    <location>
        <begin position="5282"/>
        <end position="5326"/>
    </location>
</feature>
<dbReference type="Gene3D" id="1.20.920.30">
    <property type="match status" value="1"/>
</dbReference>
<feature type="compositionally biased region" description="Pro residues" evidence="6">
    <location>
        <begin position="720"/>
        <end position="731"/>
    </location>
</feature>
<evidence type="ECO:0000256" key="1">
    <source>
        <dbReference type="ARBA" id="ARBA00000971"/>
    </source>
</evidence>
<dbReference type="InterPro" id="IPR002130">
    <property type="entry name" value="Cyclophilin-type_PPIase_dom"/>
</dbReference>
<dbReference type="InterPro" id="IPR002123">
    <property type="entry name" value="Plipid/glycerol_acylTrfase"/>
</dbReference>
<dbReference type="Gene3D" id="1.20.920.20">
    <property type="match status" value="1"/>
</dbReference>
<evidence type="ECO:0000256" key="2">
    <source>
        <dbReference type="ARBA" id="ARBA00013194"/>
    </source>
</evidence>
<dbReference type="PRINTS" id="PR00153">
    <property type="entry name" value="CSAPPISMRASE"/>
</dbReference>
<evidence type="ECO:0000256" key="5">
    <source>
        <dbReference type="SAM" id="Coils"/>
    </source>
</evidence>
<sequence length="5610" mass="623611">MGSRFVLKSGSALISAVSAYGLCSTYYHRSKPDIKDGLWGGPSHYPSKPVTPTQAASVDTFASPTRAVGNVWSEGGFTRGSSIGEYIGSTIIVNLILGVITAGMRSPDKPLPYNRFHPIPSIEYLTFLDVLGKQSDEETIITVSNHGCTIDDPTLFGCILSSDVEGSNFGHHTWSVNRLRWSLCSQEICFKTPLLSTFFTGGRVLPIKRGSSIDQPLLHDFAMITAKGGEWVHVFPEGKIFQSGKVGRDYYNSRGDGDRHGRGMGGLKWGVGKLIAHCPKKVRIFPFHHVGMEGVVPQYETGELKGMTPRGGNEVSLRFGVEISVDDLIEEHEKEHGKIWKVGGGRWASSPSERELYRKITRRVEDKLILLEGESERDDRECVKKGREGRKRWLDSEQVYPGKGKEEKHKQQVKASKKKLTMNITIMGVDYEVKNWQIMLVFLAIQKVLFPYLMNLFAPGNPPSPDDFGPDSGAAKLYKPPLKVNEKNPKVYFDVTIGDKRGFSRVVMELKKDVVPKTAANFLALCTHSKGFGFKKSGFHRVIPNFMCQGGDFTNHNGTGGKSIYGNKFEDENFELMHAGPGVLSMANAGPNTNGSQFFLCTAKTGWLDGAHVVFGQVLEGYETVKAMESTMSSKSILLPHTSPSLPMETNPTKRTRATGNPFAPGSRSGYNPKEQYRNRLNAHRTHRPSTAPAPPHPQSPSQTLSSRPQTTTLSETTPFSPPSPSRPFSPNPDLFRQTAPSPFAARHVQNTTLLPPPSGTPGGPPALTFAIPLHMHNGVQRHNPYNLVTGPHINEQTVSGMSNFATISSTGVTYYTTDGSAEYNTLSEWSSHTRVFNLLLSKKIFACFPLISSFFALKHYVKSKRLEKTRSKLSSRLLQTDVIFGDALREVSGYLRDMETVPMIRVDLNRMFTPQDFLDYQTLIRRQGFQSVEIIYSRICVVLAGACARALVKEDLLKSLDERRRKTLEINEEELMKGSSNSAVAQMYRNMRGNYTYDTPSINSTKVKMPWSVAARQRTLCSRFLQLFDLVEFMVRGSLRSIFLNQMTLLTEIVQPGTRKETQSVPSNDHDFTVFEAITEEMEISWKEQFTTKFAGNSSPESTAILAGIDDATTLASQIIHSLYTSVIPASDLSSSNINPTPPKDELLSAMRMFSKADTIGKEEFVHALRKHVAERARIKCFFNFEVDVDFEEMRIFPSPDVTDFLDVLHRTNMSVLYVAANFKPLKSNFMIAPYVSMAEGEGEGDDDDGGEKFTVAINPMAPISKRRSSFVDDSTAANYLWSPESEQNDYKRFEIPWVKTILTNDNDFAERAQSLMKSCTLLTVRSSSAATTNSDNFSNLSWLDDIVGQLQRNKATIASLHTTELVSIFFLSNSNLKNSLLPAPERCLALLNTELPPFFVSYANSILEQLSSSHHDISSACYTVHDYVLQLEAVSTLEDVYEHIDKEAVKIRKFYDFLAKNDFINSHSTQAAHKGAYRARTVSTMLHSNFSNEDLLAQAIKQEMQTIANAMQSCREVTDGQMAKFRNMQKDRDLKAIVAVTATISEALANPTLGSSDTRPDDAAYMVGKLLGEMATLRKDVEMFKSHELVLIRTCLSRYLVDSSEELKPRLFPDVDRLEEDLENMSTLWNIACRTYKMEKKTMKTPVSIFCSEAFGNTLNPLKEDVAAIELKVSATTNDVLTNVKSTIEVVSVIAASLSMLQDHSIKGLYRAKLESLFNIRQLRNIGPLVRQKEVGLKTTSVYSVNPLEHNPRASSRRSIFVDNWPFRHIASKMLVEHGLLSKTPQMRSIVAMSEASSIIEKALQTIARLWSKTVMRFNSLPAAALSSFTFDRTFELLSNSSYILDAVEQSRQVLNICVQAPPVVLSFYGLTSTLSSLRSQVTAIYDFTSIWEDVQHLWSSLFVAFNSNDAHKRLPKAKDMFNIAQDEFLDILTLLSEAKQIDIAIRSNSDLIQRASLILEDFLTCRSMVEDWLLHKKKSSPRLLWLQDHELVNFYFKWMTTTKMRENMAIDMYVGMMFEHVKGLVKLGSNIVGVVCHGDHEVVRFINPMTMHGTLDFWVNDLEARLSSALSSTVKKCLQQRPKVMSIAKRWIKRTTAIPTNVTATKQKRDRMTAVIGAFGRERSSSDTSAADGGDHQRIRNVSFSTADIVNMFSALVAAEIDWAENIESAIRHASSNPFKLRDSLNDIIDRLNIVIATHVIAKKSERKLSALCALLSTQLLHMRDCTNNLYKAGVYSTSRAEFQLLPRSYLNNVSTDENKSDVIVKISDWTFPYGFEYHGAYARLGLTSGGDQALFKLAYAMKTHMGATLHIEDNNGGIETSHTLHLSRLATILGRPFVVMTSNEATTIHEIYRTVMKKSIYRGAVGCVMAIDKLSTETVGHLGQCLCTIRNAFNNKHQTKITLNIGDLSETLHLKEQHKPGRSSFTSALKKFSGERRAAKLFQNHDHATPNKRGLTNDDYSLSALGEEVDMGRLFIPHHLRSGLPFFMTVSPSPPSEPIPLRLQAALRNVTITAPSVDALCRSLLLSAGFVSTDRLSKTLNKALTRCTEVFPEIEWVYYTTIASAVHSAAKHLEKIRQSKTEIALEVESTLDVWSRHNDAEEASALRHCLVKSIYQQIMGWSKTGSKTTHDNLAGFMEEQFSEYNKAHADPTKLNPRDRDALDTFEEMERNELIRIENKYYESCDKVGHVPSQGHCLAAVALYQHFTSRTATGNLTVLCGAAGLGKSSLYKLVIHMIVGDSERFANEQKLEEALNSGTVSYEVPNHVALSSLKSLQRAVRRWMRRKALGASSVFVDKFTKSQDKIPFHLEVINAGSLDNEYLVGSLDSASKVWWDGLFLRRLRQLSETACKKHAANEAWRALVVLDGSGGKVVDQFSSSPFHKSQRQLQNMMFVPPSVELLVENTTLEHATPAALGSCSIVHISASSADVTQMLMQSWLERNQKENNFSGLLLDVVEGLFILSAQGVHVEDNDTWTDARGRRSGKGSSALIEVAKTRSCVNTMLTIFESLMHAFDLIFEAPIRAATVNSEGDALEETDPITLKACPFLALFWNLKIGILTPSQILVLNRTYLSFVFAFTWGFGGHLLTNEARKKFTELTRRKLEAKGGDIAGLGPGESLFEYFVDSERCRMAKIEKESQPLRHFAAYDSLSVAVNPNTNKDPFYSDLSPFPPTVIIPTPRTVASNLIVYTLLHAGMSPLLLGAESCGKTAIISNFLRLHGQNIANPANIGVFPSKEFDHSSLERLEEKDPANVVAGLTSKLSRTKANFGWDMLVSDNYSATKDMAALRSSYSRLDNLRHLRRHLASRTIGATYLALNRGSTGIHVANSLFSSLTQERTGILDGKRGTHSIIFVDDLHMMPYAESTSKETLRCLLDTSTGSVGTIGRAKGTCSIASFAPTIHNCVATDPCRSDLPLTQHVLLRNSSFVSAASRSLDDLMRQGSARLCRHFSAVAVNAPDSEELDGIFQKCISSVFSRRGIYFALVRDRLNLNKGLTENSKAGETFANDALFHNEVTLLAGKIVDATSAYVKMSNMSYNFEVIMKLLRGLAQASPSIVATKYNLVRFWTHECVRQFVDPISSEAGKEYARSLLGRSVEEFELEEKLTQRIQLTLKDYSDSPLLFGDIGTFAGSWIHDPEREETAADDKAHNRRSNLSSQRSFQNIVYKEVCSCTEADEDQIPKNPTGKWDLLRRKSSIGMGRRGSVVRGRRKSSVAGLTSSGRMSFILSADESYGKKALRSCIELTVLREYNNATAMDTFRNWPRANKRPLIMENTVENVVSLIRLLTLSFGHGLLCGRRGSGKRSVARLAGVLANHEVIEIKSSSFLRKDLIFKSPVVNAIRGLSWRDCIRDAIFNAIGVNVMGGGTQKKLSAARPTLLVIHEAQEMSSDVSEALGFIMSSGDVSNLLSTKEIIDILQLWETAKEDRAFEVGQDLLDGDGYAKADKGRNSPSRHKRAQEKKREAELLFDDPRIIRVRNKIAQLCASNITIFFCIDDADAEGTSRRTGNMAKFKQANSSLVRGTSMVHFRGWNERELKEVSFKMLVQGGDDEETAAEATTNMEKLSGINGNQVFTGETKGSGSRRRSHRYDDEDENGGGDDDLASASFGLKVEWQSAGARLAPRIDKVATDFFFKWQHQLPSSVELMLATGSLMRTVELFRKMIKQVATWMCTRCFKTQYALDCTERLQKEVKELRELRRELKESGKSVYENESHTLHGSSLGDLEKIVINVQQLVPALGETQNRLLVELEEAQAAVDRFPGDALVACATVAYGSSWPHYVREDFISCVKDVVEAGGLPVTKERKGLLGSLRVTAQTREWSLGGGGSGCLANFQALLDAASMLHILPGYCHVLIDSSRQCEDWFKTEYEKLGTQNVVVEELSVKLSLMRVKQIASKYANDCRECVVLVSGIEHGLHNEFSLLMSSGFKVMSLDEDEDDDVIEEGEDEEAKKRKRMLKIPLFGEGQDPILLPSTLKFVIICDTLMTAKKNIPASSLSNAGIVNYCSGWKRNQQRDVYNSIWVNRRDEEEEGGGEEGDEWLKNSAAKAIKREEIKHLCVSVKQELSGDNPAQTNTNLANNLVTYDMSIRQTTNDIISTLSNAHAEHKRNTKAGELAEFQIMALSDKLLDAKRAWHATEMRLRELKSLRKAQVREASVFEGVGNRTSEILDYLSQTISCVCPNMAYAHEVISNKSFLRKVMRRGLSGLEFEKSSGSKGGNYLKALMLIKRMVRKVIAKREANNLEGKKKEMERVRELTIRQERRKTAINMKRGATQKYDRNMTLAVTSLGEVVRVERGMKKMAEGKEGSEEDDKVGKMLSDLTKNVEESFLEEICRCVPPDIRWLMAMGISVDHLKREGGIRDGEWEILLELIGHEYGVEGGGEGGGEGWEGEWEGEGEGGEEEPYEKENYGGRVEGGVEEEEEEEGESSEEDSTTDEEEEDTFGVQEKAKDLSTSVPDEFANFKTVPRQQPAIYALNDASGAELREMSDSLRGYSKLKSVPQEVFSRLVLLETKYQRIFAGITRGVFEHVQLWRDWIRKIHIDVNDYGLDMNPEDLMPSDLTTSLLNMSNGSEGYGAWVRGMSNFQLLLIIAALDQTLLSSVSLLVLNEHMASVRDVIQRSANVDISRAMRNSTPFVPILFLCPAGGDNFSNHGGYVNVYREITTFARMSGIKVRIANGSMDLPSNLDAEEAEKEAKVVEICGVKLTIKEIKELKIAIMLGEWMVIEDFDGKAASGAALIEEVISGHADELATAALKAPLAWAAKAGRASEVEIRNSMLAGIGEDEEDGGGGGGGGGSEMGPKGQRHLARLSSSRRQSSFRTATATAEDIGKKARMKSTLFAASVAGDGGGEVGIAEALGLAMNNVDRGEKHKHQVSAVAFRGEGGPTVARNNLEDGEKDISDGSYVIWGERHASEAGEVQQGVILSRLILDLGGIMASPDAGPSRRQEVGHCGEMDEDGNLLWEYLADAHEAAERRCDAISGSVRGVDSRADCLPMIMMLVQKFMAPLARAVRVDYDRLADLGDFIKYVCEGRIKVEEDQWEIIKELKETSRFLCQLVYSDMVVEEGGSRGGGGLGWVEEGREEETKARKLRAISDAFGAEFWGGSGIS</sequence>
<keyword evidence="3" id="KW-0697">Rotamase</keyword>
<dbReference type="SMART" id="SM00563">
    <property type="entry name" value="PlsC"/>
    <property type="match status" value="1"/>
</dbReference>
<feature type="compositionally biased region" description="Acidic residues" evidence="6">
    <location>
        <begin position="4094"/>
        <end position="4104"/>
    </location>
</feature>
<feature type="region of interest" description="Disordered" evidence="6">
    <location>
        <begin position="4877"/>
        <end position="4956"/>
    </location>
</feature>
<dbReference type="Pfam" id="PF01553">
    <property type="entry name" value="Acyltransferase"/>
    <property type="match status" value="1"/>
</dbReference>
<dbReference type="PROSITE" id="PS00170">
    <property type="entry name" value="CSA_PPIASE_1"/>
    <property type="match status" value="1"/>
</dbReference>
<feature type="compositionally biased region" description="Polar residues" evidence="6">
    <location>
        <begin position="4070"/>
        <end position="4083"/>
    </location>
</feature>
<feature type="compositionally biased region" description="Gly residues" evidence="6">
    <location>
        <begin position="4878"/>
        <end position="4888"/>
    </location>
</feature>
<organism evidence="9 10">
    <name type="scientific">Triparma retinervis</name>
    <dbReference type="NCBI Taxonomy" id="2557542"/>
    <lineage>
        <taxon>Eukaryota</taxon>
        <taxon>Sar</taxon>
        <taxon>Stramenopiles</taxon>
        <taxon>Ochrophyta</taxon>
        <taxon>Bolidophyceae</taxon>
        <taxon>Parmales</taxon>
        <taxon>Triparmaceae</taxon>
        <taxon>Triparma</taxon>
    </lineage>
</organism>
<dbReference type="GO" id="GO:0003755">
    <property type="term" value="F:peptidyl-prolyl cis-trans isomerase activity"/>
    <property type="evidence" value="ECO:0007669"/>
    <property type="project" value="UniProtKB-KW"/>
</dbReference>
<dbReference type="PANTHER" id="PTHR10676:SF339">
    <property type="entry name" value="DYNEIN AXONEMAL HEAVY CHAIN 6"/>
    <property type="match status" value="1"/>
</dbReference>
<feature type="compositionally biased region" description="Acidic residues" evidence="6">
    <location>
        <begin position="4889"/>
        <end position="4905"/>
    </location>
</feature>
<dbReference type="InterPro" id="IPR020892">
    <property type="entry name" value="Cyclophilin-type_PPIase_CS"/>
</dbReference>
<dbReference type="GO" id="GO:0016746">
    <property type="term" value="F:acyltransferase activity"/>
    <property type="evidence" value="ECO:0007669"/>
    <property type="project" value="InterPro"/>
</dbReference>